<evidence type="ECO:0000313" key="2">
    <source>
        <dbReference type="Proteomes" id="UP000240419"/>
    </source>
</evidence>
<sequence length="71" mass="8363">MSLKDKLNRFSKRETESNPVLSVSLVCFLIDKQCSINILEDDYVTYGRFDIPSHKNTWLYSFDQLKNVMRA</sequence>
<dbReference type="EMBL" id="PXZM01000007">
    <property type="protein sequence ID" value="PSJ98538.1"/>
    <property type="molecule type" value="Genomic_DNA"/>
</dbReference>
<evidence type="ECO:0000313" key="1">
    <source>
        <dbReference type="EMBL" id="PSJ98538.1"/>
    </source>
</evidence>
<gene>
    <name evidence="1" type="ORF">C7R93_06235</name>
</gene>
<dbReference type="Proteomes" id="UP000240419">
    <property type="component" value="Unassembled WGS sequence"/>
</dbReference>
<accession>A0A2P7VH27</accession>
<proteinExistence type="predicted"/>
<organism evidence="1 2">
    <name type="scientific">Brevibacillus fortis</name>
    <dbReference type="NCBI Taxonomy" id="2126352"/>
    <lineage>
        <taxon>Bacteria</taxon>
        <taxon>Bacillati</taxon>
        <taxon>Bacillota</taxon>
        <taxon>Bacilli</taxon>
        <taxon>Bacillales</taxon>
        <taxon>Paenibacillaceae</taxon>
        <taxon>Brevibacillus</taxon>
    </lineage>
</organism>
<protein>
    <submittedName>
        <fullName evidence="1">Uncharacterized protein</fullName>
    </submittedName>
</protein>
<dbReference type="AlphaFoldDB" id="A0A2P7VH27"/>
<comment type="caution">
    <text evidence="1">The sequence shown here is derived from an EMBL/GenBank/DDBJ whole genome shotgun (WGS) entry which is preliminary data.</text>
</comment>
<keyword evidence="2" id="KW-1185">Reference proteome</keyword>
<reference evidence="1 2" key="1">
    <citation type="submission" date="2018-03" db="EMBL/GenBank/DDBJ databases">
        <title>Brevisbacillus phylogenomics.</title>
        <authorList>
            <person name="Dunlap C."/>
        </authorList>
    </citation>
    <scope>NUCLEOTIDE SEQUENCE [LARGE SCALE GENOMIC DNA]</scope>
    <source>
        <strain evidence="1 2">NRRL NRS-1210</strain>
    </source>
</reference>
<name>A0A2P7VH27_9BACL</name>